<sequence>MLQDADSVDDALISSLSARLRHQVEEVERAYRTGHRNVRTVLRRQYVNTIHPSPDHPLCELLGEEQLLKMLGLLSATIALFTLARVYDECHATLCRALAAGRRGESGYDSFRRNPCVDLRVLADQIRQLEEAVHDQIVLEATSKDSSLLTARWHRLPPMTFDNLPRLHSLADILPGERSKSHEYAGVGGGGGSDIISASLIGHLLRGQHKEMNLLISTRTWTTGSQGKKGSKLGIKREVYNHGGTVEAQGRPVAGTFRVSEFTTAEGRDLEAIPLPFHRQIFMVLDQGESKAQISQHDQADLTEQFGAVLRHADRPIETVIIVDTGGDVFGADTNGTTTPDQDYRVQKAMGRLVPEYNLVTAVVAPGVDAPTDAPRKAFEAGGMVYKPKEDEKKMLLDLLVSKYRMDGSDPNRFGKTTLALQARLRGLVGWTSLDLPTYVVDTWENPWNSFVYIRECMSDIIFMPTTDLLPLIEPARTKA</sequence>
<keyword evidence="2" id="KW-1185">Reference proteome</keyword>
<proteinExistence type="predicted"/>
<protein>
    <submittedName>
        <fullName evidence="1">Uncharacterized protein</fullName>
    </submittedName>
</protein>
<accession>A0A0D2CIU2</accession>
<dbReference type="AlphaFoldDB" id="A0A0D2CIU2"/>
<gene>
    <name evidence="1" type="ORF">PV04_07452</name>
</gene>
<name>A0A0D2CIU2_9EURO</name>
<reference evidence="1 2" key="1">
    <citation type="submission" date="2015-01" db="EMBL/GenBank/DDBJ databases">
        <title>The Genome Sequence of Capronia semiimmersa CBS27337.</title>
        <authorList>
            <consortium name="The Broad Institute Genomics Platform"/>
            <person name="Cuomo C."/>
            <person name="de Hoog S."/>
            <person name="Gorbushina A."/>
            <person name="Stielow B."/>
            <person name="Teixiera M."/>
            <person name="Abouelleil A."/>
            <person name="Chapman S.B."/>
            <person name="Priest M."/>
            <person name="Young S.K."/>
            <person name="Wortman J."/>
            <person name="Nusbaum C."/>
            <person name="Birren B."/>
        </authorList>
    </citation>
    <scope>NUCLEOTIDE SEQUENCE [LARGE SCALE GENOMIC DNA]</scope>
    <source>
        <strain evidence="1 2">CBS 27337</strain>
    </source>
</reference>
<dbReference type="HOGENOM" id="CLU_566180_0_0_1"/>
<dbReference type="EMBL" id="KN846960">
    <property type="protein sequence ID" value="KIW65171.1"/>
    <property type="molecule type" value="Genomic_DNA"/>
</dbReference>
<evidence type="ECO:0000313" key="2">
    <source>
        <dbReference type="Proteomes" id="UP000054266"/>
    </source>
</evidence>
<dbReference type="Proteomes" id="UP000054266">
    <property type="component" value="Unassembled WGS sequence"/>
</dbReference>
<organism evidence="1 2">
    <name type="scientific">Phialophora macrospora</name>
    <dbReference type="NCBI Taxonomy" id="1851006"/>
    <lineage>
        <taxon>Eukaryota</taxon>
        <taxon>Fungi</taxon>
        <taxon>Dikarya</taxon>
        <taxon>Ascomycota</taxon>
        <taxon>Pezizomycotina</taxon>
        <taxon>Eurotiomycetes</taxon>
        <taxon>Chaetothyriomycetidae</taxon>
        <taxon>Chaetothyriales</taxon>
        <taxon>Herpotrichiellaceae</taxon>
        <taxon>Phialophora</taxon>
    </lineage>
</organism>
<evidence type="ECO:0000313" key="1">
    <source>
        <dbReference type="EMBL" id="KIW65171.1"/>
    </source>
</evidence>